<keyword evidence="8" id="KW-1185">Reference proteome</keyword>
<dbReference type="OrthoDB" id="6429073at2759"/>
<evidence type="ECO:0000313" key="7">
    <source>
        <dbReference type="EMBL" id="RWS20047.1"/>
    </source>
</evidence>
<comment type="caution">
    <text evidence="7">The sequence shown here is derived from an EMBL/GenBank/DDBJ whole genome shotgun (WGS) entry which is preliminary data.</text>
</comment>
<dbReference type="InterPro" id="IPR055072">
    <property type="entry name" value="Ferlin_DSRM"/>
</dbReference>
<accession>A0A443RXD8</accession>
<name>A0A443RXD8_9ACAR</name>
<dbReference type="InterPro" id="IPR000008">
    <property type="entry name" value="C2_dom"/>
</dbReference>
<evidence type="ECO:0000256" key="1">
    <source>
        <dbReference type="ARBA" id="ARBA00004167"/>
    </source>
</evidence>
<evidence type="ECO:0000256" key="5">
    <source>
        <dbReference type="ARBA" id="ARBA00023136"/>
    </source>
</evidence>
<dbReference type="PANTHER" id="PTHR12546">
    <property type="entry name" value="FER-1-LIKE"/>
    <property type="match status" value="1"/>
</dbReference>
<dbReference type="InterPro" id="IPR037721">
    <property type="entry name" value="Ferlin"/>
</dbReference>
<proteinExistence type="predicted"/>
<keyword evidence="4" id="KW-1133">Transmembrane helix</keyword>
<dbReference type="Gene3D" id="2.60.40.150">
    <property type="entry name" value="C2 domain"/>
    <property type="match status" value="1"/>
</dbReference>
<dbReference type="EMBL" id="NCKV01020473">
    <property type="protein sequence ID" value="RWS20047.1"/>
    <property type="molecule type" value="Genomic_DNA"/>
</dbReference>
<reference evidence="7 8" key="1">
    <citation type="journal article" date="2018" name="Gigascience">
        <title>Genomes of trombidid mites reveal novel predicted allergens and laterally-transferred genes associated with secondary metabolism.</title>
        <authorList>
            <person name="Dong X."/>
            <person name="Chaisiri K."/>
            <person name="Xia D."/>
            <person name="Armstrong S.D."/>
            <person name="Fang Y."/>
            <person name="Donnelly M.J."/>
            <person name="Kadowaki T."/>
            <person name="McGarry J.W."/>
            <person name="Darby A.C."/>
            <person name="Makepeace B.L."/>
        </authorList>
    </citation>
    <scope>NUCLEOTIDE SEQUENCE [LARGE SCALE GENOMIC DNA]</scope>
    <source>
        <strain evidence="7">UoL-UT</strain>
    </source>
</reference>
<dbReference type="CDD" id="cd04037">
    <property type="entry name" value="C2E_Ferlin"/>
    <property type="match status" value="1"/>
</dbReference>
<dbReference type="STRING" id="299467.A0A443RXD8"/>
<keyword evidence="2" id="KW-0812">Transmembrane</keyword>
<organism evidence="7 8">
    <name type="scientific">Leptotrombidium deliense</name>
    <dbReference type="NCBI Taxonomy" id="299467"/>
    <lineage>
        <taxon>Eukaryota</taxon>
        <taxon>Metazoa</taxon>
        <taxon>Ecdysozoa</taxon>
        <taxon>Arthropoda</taxon>
        <taxon>Chelicerata</taxon>
        <taxon>Arachnida</taxon>
        <taxon>Acari</taxon>
        <taxon>Acariformes</taxon>
        <taxon>Trombidiformes</taxon>
        <taxon>Prostigmata</taxon>
        <taxon>Anystina</taxon>
        <taxon>Parasitengona</taxon>
        <taxon>Trombiculoidea</taxon>
        <taxon>Trombiculidae</taxon>
        <taxon>Leptotrombidium</taxon>
    </lineage>
</organism>
<dbReference type="VEuPathDB" id="VectorBase:LDEU011993"/>
<dbReference type="InterPro" id="IPR035892">
    <property type="entry name" value="C2_domain_sf"/>
</dbReference>
<keyword evidence="3" id="KW-0677">Repeat</keyword>
<comment type="subcellular location">
    <subcellularLocation>
        <location evidence="1">Membrane</location>
        <topology evidence="1">Single-pass membrane protein</topology>
    </subcellularLocation>
</comment>
<dbReference type="Pfam" id="PF22901">
    <property type="entry name" value="dsrm_Ferlin"/>
    <property type="match status" value="1"/>
</dbReference>
<dbReference type="PANTHER" id="PTHR12546:SF60">
    <property type="entry name" value="MISFIRE, ISOFORM F"/>
    <property type="match status" value="1"/>
</dbReference>
<evidence type="ECO:0000259" key="6">
    <source>
        <dbReference type="PROSITE" id="PS50004"/>
    </source>
</evidence>
<feature type="domain" description="C2" evidence="6">
    <location>
        <begin position="151"/>
        <end position="269"/>
    </location>
</feature>
<evidence type="ECO:0000256" key="2">
    <source>
        <dbReference type="ARBA" id="ARBA00022692"/>
    </source>
</evidence>
<evidence type="ECO:0000313" key="8">
    <source>
        <dbReference type="Proteomes" id="UP000288716"/>
    </source>
</evidence>
<dbReference type="Proteomes" id="UP000288716">
    <property type="component" value="Unassembled WGS sequence"/>
</dbReference>
<sequence length="334" mass="37865">MLVRSTSEEREVSVNSLITSEEFSQQTNAKAIPNGDVVVNIEKEKVKPKEPEDIDWWTKYYSSQSSGRRGSQSSNASSVVAQESISLQRSKLPKSQHFVIYSCELEKVAKYKSTSKRLHTYDLYRGKQKSNKEKSKAGKFKGALNLSKFPLPKVDPFDLISSNEPTRIFVRCYLVRAFDVKPKDIGGKADLYPIIKVGKQRLNDRENYIPNQLNPIFGRCYEFQATLPFESVLTVSLKDRDLIGSDDLIGATKIDLEDRFYCLSRSTCGLQRAYETSGFNAWRDSLKPSQILTSLCKELKLPAPAISSDCIKIGKLKFTRSLRKSLKVVKCFKN</sequence>
<dbReference type="GO" id="GO:0016020">
    <property type="term" value="C:membrane"/>
    <property type="evidence" value="ECO:0007669"/>
    <property type="project" value="UniProtKB-SubCell"/>
</dbReference>
<protein>
    <submittedName>
        <fullName evidence="7">Otoferlin-like protein</fullName>
    </submittedName>
</protein>
<dbReference type="InterPro" id="IPR037724">
    <property type="entry name" value="C2E_Ferlin"/>
</dbReference>
<dbReference type="Pfam" id="PF00168">
    <property type="entry name" value="C2"/>
    <property type="match status" value="1"/>
</dbReference>
<dbReference type="PROSITE" id="PS50004">
    <property type="entry name" value="C2"/>
    <property type="match status" value="1"/>
</dbReference>
<dbReference type="AlphaFoldDB" id="A0A443RXD8"/>
<keyword evidence="5" id="KW-0472">Membrane</keyword>
<gene>
    <name evidence="7" type="ORF">B4U80_10636</name>
</gene>
<evidence type="ECO:0000256" key="3">
    <source>
        <dbReference type="ARBA" id="ARBA00022737"/>
    </source>
</evidence>
<dbReference type="SUPFAM" id="SSF49562">
    <property type="entry name" value="C2 domain (Calcium/lipid-binding domain, CaLB)"/>
    <property type="match status" value="1"/>
</dbReference>
<dbReference type="GO" id="GO:0007009">
    <property type="term" value="P:plasma membrane organization"/>
    <property type="evidence" value="ECO:0007669"/>
    <property type="project" value="TreeGrafter"/>
</dbReference>
<evidence type="ECO:0000256" key="4">
    <source>
        <dbReference type="ARBA" id="ARBA00022989"/>
    </source>
</evidence>